<gene>
    <name evidence="2" type="ORF">CVO96_13845</name>
</gene>
<proteinExistence type="predicted"/>
<evidence type="ECO:0000313" key="2">
    <source>
        <dbReference type="EMBL" id="PNY82298.1"/>
    </source>
</evidence>
<dbReference type="GO" id="GO:0016747">
    <property type="term" value="F:acyltransferase activity, transferring groups other than amino-acyl groups"/>
    <property type="evidence" value="ECO:0007669"/>
    <property type="project" value="InterPro"/>
</dbReference>
<name>A0A2K3V0I1_9DEIO</name>
<dbReference type="InterPro" id="IPR000182">
    <property type="entry name" value="GNAT_dom"/>
</dbReference>
<dbReference type="Pfam" id="PF00583">
    <property type="entry name" value="Acetyltransf_1"/>
    <property type="match status" value="1"/>
</dbReference>
<dbReference type="SUPFAM" id="SSF55729">
    <property type="entry name" value="Acyl-CoA N-acyltransferases (Nat)"/>
    <property type="match status" value="1"/>
</dbReference>
<evidence type="ECO:0000313" key="3">
    <source>
        <dbReference type="Proteomes" id="UP000236379"/>
    </source>
</evidence>
<dbReference type="InterPro" id="IPR051822">
    <property type="entry name" value="Glycosyl_Hydrolase_84"/>
</dbReference>
<organism evidence="2 3">
    <name type="scientific">Deinococcus koreensis</name>
    <dbReference type="NCBI Taxonomy" id="2054903"/>
    <lineage>
        <taxon>Bacteria</taxon>
        <taxon>Thermotogati</taxon>
        <taxon>Deinococcota</taxon>
        <taxon>Deinococci</taxon>
        <taxon>Deinococcales</taxon>
        <taxon>Deinococcaceae</taxon>
        <taxon>Deinococcus</taxon>
    </lineage>
</organism>
<dbReference type="Proteomes" id="UP000236379">
    <property type="component" value="Unassembled WGS sequence"/>
</dbReference>
<keyword evidence="3" id="KW-1185">Reference proteome</keyword>
<comment type="caution">
    <text evidence="2">The sequence shown here is derived from an EMBL/GenBank/DDBJ whole genome shotgun (WGS) entry which is preliminary data.</text>
</comment>
<dbReference type="EMBL" id="PPPD01000001">
    <property type="protein sequence ID" value="PNY82298.1"/>
    <property type="molecule type" value="Genomic_DNA"/>
</dbReference>
<protein>
    <submittedName>
        <fullName evidence="2">GNAT family N-acetyltransferase</fullName>
    </submittedName>
</protein>
<evidence type="ECO:0000259" key="1">
    <source>
        <dbReference type="PROSITE" id="PS51186"/>
    </source>
</evidence>
<dbReference type="OrthoDB" id="9802340at2"/>
<reference evidence="2 3" key="1">
    <citation type="submission" date="2018-01" db="EMBL/GenBank/DDBJ databases">
        <title>Deinococcus koreensis sp. nov., a radiation-resistant bacterium isolated from river water.</title>
        <authorList>
            <person name="Choi A."/>
        </authorList>
    </citation>
    <scope>NUCLEOTIDE SEQUENCE [LARGE SCALE GENOMIC DNA]</scope>
    <source>
        <strain evidence="2 3">SJW1-2</strain>
    </source>
</reference>
<dbReference type="AlphaFoldDB" id="A0A2K3V0I1"/>
<dbReference type="PANTHER" id="PTHR13170">
    <property type="entry name" value="O-GLCNACASE"/>
    <property type="match status" value="1"/>
</dbReference>
<dbReference type="PANTHER" id="PTHR13170:SF16">
    <property type="entry name" value="PROTEIN O-GLCNACASE"/>
    <property type="match status" value="1"/>
</dbReference>
<keyword evidence="2" id="KW-0808">Transferase</keyword>
<dbReference type="Gene3D" id="3.40.630.30">
    <property type="match status" value="1"/>
</dbReference>
<dbReference type="PROSITE" id="PS51186">
    <property type="entry name" value="GNAT"/>
    <property type="match status" value="1"/>
</dbReference>
<feature type="domain" description="N-acetyltransferase" evidence="1">
    <location>
        <begin position="2"/>
        <end position="201"/>
    </location>
</feature>
<accession>A0A2K3V0I1</accession>
<sequence length="201" mass="22085">MFTLRPAREADREALYRICLQTGDSGQDATGVYDDPALLGHIYAAPYLTYAPAFAFVLEDAGAVGGYVLGTPDTRAFEATLEREWWPHLRTQYPDPSGVPREARTPDQRLAALIHTPRTAPDALLAQYPAHLHIDLLPWAQGGGHGRRLMERQFAALREAGAPGVHLGVGERNTRAEGFYRHLGMEELARSPGAITFGLKL</sequence>
<dbReference type="InterPro" id="IPR016181">
    <property type="entry name" value="Acyl_CoA_acyltransferase"/>
</dbReference>
<dbReference type="RefSeq" id="WP_103312732.1">
    <property type="nucleotide sequence ID" value="NZ_PPPD01000001.1"/>
</dbReference>